<dbReference type="Pfam" id="PF00400">
    <property type="entry name" value="WD40"/>
    <property type="match status" value="1"/>
</dbReference>
<evidence type="ECO:0000313" key="2">
    <source>
        <dbReference type="Proteomes" id="UP000001745"/>
    </source>
</evidence>
<dbReference type="InterPro" id="IPR015943">
    <property type="entry name" value="WD40/YVTN_repeat-like_dom_sf"/>
</dbReference>
<dbReference type="SUPFAM" id="SSF50998">
    <property type="entry name" value="Quinoprotein alcohol dehydrogenase-like"/>
    <property type="match status" value="1"/>
</dbReference>
<dbReference type="eggNOG" id="ENOG502T0MP">
    <property type="taxonomic scope" value="Eukaryota"/>
</dbReference>
<dbReference type="InParanoid" id="B8MPR9"/>
<protein>
    <submittedName>
        <fullName evidence="1">Uncharacterized protein</fullName>
    </submittedName>
</protein>
<keyword evidence="2" id="KW-1185">Reference proteome</keyword>
<sequence length="522" mass="58508">MSPTLDLPTFSGPLTAVALNEWMQKCFVKATHYMNDNKIAEKNEFLVAHIGDKISDDGDTHDLADWYQSSGYLIRSWEDFREAVMTQALGSQWLARAIGDLYRTKQGGRSGEAYFRDLKEKLSVLEQSFGASNTATRRKLPLDENHFKYLLLFNADPTVLEQIINSRFNILDANVQTMKEEIVTASQTTMSASKPNNEDAPTASSKPQVQSLLNARWTAHDFHHFSDRVQCVAFTPDNSVMAVSCSTKTLWFVDLRSGGVHFKVDLPKLVTRLKFAGNDYLVLPLEYELRVWKWRTTSFESGSQIILPETDHFRQFAISQNAQRVAVQTPNNVIFYSLITFSQELSVPNVGGEQVAFSPDCNLVANRRPPYIYIYDVAQRAVIETIHTPGKFGTFSLAFSPTGKHLALATNEPCIRVWSLNNKGKVNRGEGNQGEVIHLQLPTVTWLVYSPDGKIFACLSAENIVRIRDAETATELTSFEGSEGLRYGYGVVFSPDGRRLATFPPANDSTVVIYKATWEGVS</sequence>
<dbReference type="HOGENOM" id="CLU_521928_0_0_1"/>
<dbReference type="PANTHER" id="PTHR19879:SF9">
    <property type="entry name" value="TRANSCRIPTION INITIATION FACTOR TFIID SUBUNIT 5"/>
    <property type="match status" value="1"/>
</dbReference>
<dbReference type="InterPro" id="IPR001680">
    <property type="entry name" value="WD40_rpt"/>
</dbReference>
<dbReference type="GeneID" id="8106818"/>
<dbReference type="RefSeq" id="XP_002486816.1">
    <property type="nucleotide sequence ID" value="XM_002486771.1"/>
</dbReference>
<dbReference type="PANTHER" id="PTHR19879">
    <property type="entry name" value="TRANSCRIPTION INITIATION FACTOR TFIID"/>
    <property type="match status" value="1"/>
</dbReference>
<dbReference type="AlphaFoldDB" id="B8MPR9"/>
<dbReference type="STRING" id="441959.B8MPR9"/>
<gene>
    <name evidence="1" type="ORF">TSTA_052280</name>
</gene>
<dbReference type="OrthoDB" id="4526527at2759"/>
<organism evidence="1 2">
    <name type="scientific">Talaromyces stipitatus (strain ATCC 10500 / CBS 375.48 / QM 6759 / NRRL 1006)</name>
    <name type="common">Penicillium stipitatum</name>
    <dbReference type="NCBI Taxonomy" id="441959"/>
    <lineage>
        <taxon>Eukaryota</taxon>
        <taxon>Fungi</taxon>
        <taxon>Dikarya</taxon>
        <taxon>Ascomycota</taxon>
        <taxon>Pezizomycotina</taxon>
        <taxon>Eurotiomycetes</taxon>
        <taxon>Eurotiomycetidae</taxon>
        <taxon>Eurotiales</taxon>
        <taxon>Trichocomaceae</taxon>
        <taxon>Talaromyces</taxon>
        <taxon>Talaromyces sect. Talaromyces</taxon>
    </lineage>
</organism>
<name>B8MPR9_TALSN</name>
<dbReference type="InterPro" id="IPR011047">
    <property type="entry name" value="Quinoprotein_ADH-like_sf"/>
</dbReference>
<proteinExistence type="predicted"/>
<evidence type="ECO:0000313" key="1">
    <source>
        <dbReference type="EMBL" id="EED12705.1"/>
    </source>
</evidence>
<dbReference type="Proteomes" id="UP000001745">
    <property type="component" value="Unassembled WGS sequence"/>
</dbReference>
<dbReference type="EMBL" id="EQ962659">
    <property type="protein sequence ID" value="EED12705.1"/>
    <property type="molecule type" value="Genomic_DNA"/>
</dbReference>
<dbReference type="SMART" id="SM00320">
    <property type="entry name" value="WD40"/>
    <property type="match status" value="4"/>
</dbReference>
<dbReference type="PhylomeDB" id="B8MPR9"/>
<dbReference type="Gene3D" id="2.130.10.10">
    <property type="entry name" value="YVTN repeat-like/Quinoprotein amine dehydrogenase"/>
    <property type="match status" value="2"/>
</dbReference>
<reference evidence="2" key="1">
    <citation type="journal article" date="2015" name="Genome Announc.">
        <title>Genome sequence of the AIDS-associated pathogen Penicillium marneffei (ATCC18224) and its near taxonomic relative Talaromyces stipitatus (ATCC10500).</title>
        <authorList>
            <person name="Nierman W.C."/>
            <person name="Fedorova-Abrams N.D."/>
            <person name="Andrianopoulos A."/>
        </authorList>
    </citation>
    <scope>NUCLEOTIDE SEQUENCE [LARGE SCALE GENOMIC DNA]</scope>
    <source>
        <strain evidence="2">ATCC 10500 / CBS 375.48 / QM 6759 / NRRL 1006</strain>
    </source>
</reference>
<dbReference type="VEuPathDB" id="FungiDB:TSTA_052280"/>
<accession>B8MPR9</accession>